<evidence type="ECO:0000313" key="1">
    <source>
        <dbReference type="EMBL" id="SJZ50814.1"/>
    </source>
</evidence>
<organism evidence="1 2">
    <name type="scientific">Treponema berlinense</name>
    <dbReference type="NCBI Taxonomy" id="225004"/>
    <lineage>
        <taxon>Bacteria</taxon>
        <taxon>Pseudomonadati</taxon>
        <taxon>Spirochaetota</taxon>
        <taxon>Spirochaetia</taxon>
        <taxon>Spirochaetales</taxon>
        <taxon>Treponemataceae</taxon>
        <taxon>Treponema</taxon>
    </lineage>
</organism>
<proteinExistence type="predicted"/>
<dbReference type="RefSeq" id="WP_078930181.1">
    <property type="nucleotide sequence ID" value="NZ_FUXC01000002.1"/>
</dbReference>
<dbReference type="EMBL" id="FUXC01000002">
    <property type="protein sequence ID" value="SJZ50814.1"/>
    <property type="molecule type" value="Genomic_DNA"/>
</dbReference>
<sequence length="585" mass="66975">MDCIFFEEDKIFLRSFLAEQSFARTDLEKLLAEDGFAAEICADGQILLKKWNFDSIKILEDKSVAFEGKMPGEGKLVFEPLFRIFEDQKQTVDKENCSEKIIAVFKAMDEILKNAGFDENQNEDETKKLTIFPGAQGILVSEKQENGSFWAVVLPGNLFERCAENSKDYGKFQGIFVHRGLEGLEAAIFTRAALAYRAITKKYAFCQENLEKRQADITDSNFIPVEYEIPAVTEKLALSVDAGLCVKRKKRIIPGERRFVNEKTEKKRIEILKKAMEFNSKLLEDFFKSGFSQNQGDQKFLERRSEFIKKQAQKIKLGRFYQRNSKKIWGSVFAVIAGFSVAFSFNKENQKLATSMGLTSEQTVQTLLTGIHKADVTIIQEIAKGKEAKSLIQQVSGFYVTNKQRLAMDEKDGTLTPAGWLFFRGKTDFWQYGITNLTVDGIQTSSNFDYPKRKDKKTPLKEENGKTLKKGDEISHEVSYNLIYNEGEPIITVLTTTENVHLVWNGKRWIVRKISGTGKTFRNSYSVKNYKKDYLDCLEKTGENVKKAAELLRQKYDFVPSEMDLKDEVPYMIKKYNSSAAKEFE</sequence>
<dbReference type="GeneID" id="303366690"/>
<dbReference type="AlphaFoldDB" id="A0A1T4L812"/>
<keyword evidence="2" id="KW-1185">Reference proteome</keyword>
<protein>
    <submittedName>
        <fullName evidence="1">Uncharacterized protein</fullName>
    </submittedName>
</protein>
<dbReference type="STRING" id="225004.SAMN02745152_00420"/>
<accession>A0A1T4L812</accession>
<evidence type="ECO:0000313" key="2">
    <source>
        <dbReference type="Proteomes" id="UP000190395"/>
    </source>
</evidence>
<name>A0A1T4L812_9SPIR</name>
<dbReference type="OrthoDB" id="354724at2"/>
<reference evidence="1 2" key="1">
    <citation type="submission" date="2017-02" db="EMBL/GenBank/DDBJ databases">
        <authorList>
            <person name="Peterson S.W."/>
        </authorList>
    </citation>
    <scope>NUCLEOTIDE SEQUENCE [LARGE SCALE GENOMIC DNA]</scope>
    <source>
        <strain evidence="1 2">ATCC BAA-909</strain>
    </source>
</reference>
<gene>
    <name evidence="1" type="ORF">SAMN02745152_00420</name>
</gene>
<dbReference type="Proteomes" id="UP000190395">
    <property type="component" value="Unassembled WGS sequence"/>
</dbReference>